<gene>
    <name evidence="2" type="ORF">VOLCADRAFT_43621</name>
</gene>
<feature type="transmembrane region" description="Helical" evidence="1">
    <location>
        <begin position="165"/>
        <end position="186"/>
    </location>
</feature>
<keyword evidence="1" id="KW-0812">Transmembrane</keyword>
<dbReference type="PANTHER" id="PTHR18640">
    <property type="entry name" value="SOLUTE CARRIER FAMILY 10 MEMBER 7"/>
    <property type="match status" value="1"/>
</dbReference>
<dbReference type="InterPro" id="IPR038770">
    <property type="entry name" value="Na+/solute_symporter_sf"/>
</dbReference>
<keyword evidence="1" id="KW-1133">Transmembrane helix</keyword>
<dbReference type="OrthoDB" id="188035at2759"/>
<feature type="transmembrane region" description="Helical" evidence="1">
    <location>
        <begin position="297"/>
        <end position="319"/>
    </location>
</feature>
<evidence type="ECO:0000313" key="2">
    <source>
        <dbReference type="EMBL" id="EFJ48847.1"/>
    </source>
</evidence>
<reference evidence="2 3" key="1">
    <citation type="journal article" date="2010" name="Science">
        <title>Genomic analysis of organismal complexity in the multicellular green alga Volvox carteri.</title>
        <authorList>
            <person name="Prochnik S.E."/>
            <person name="Umen J."/>
            <person name="Nedelcu A.M."/>
            <person name="Hallmann A."/>
            <person name="Miller S.M."/>
            <person name="Nishii I."/>
            <person name="Ferris P."/>
            <person name="Kuo A."/>
            <person name="Mitros T."/>
            <person name="Fritz-Laylin L.K."/>
            <person name="Hellsten U."/>
            <person name="Chapman J."/>
            <person name="Simakov O."/>
            <person name="Rensing S.A."/>
            <person name="Terry A."/>
            <person name="Pangilinan J."/>
            <person name="Kapitonov V."/>
            <person name="Jurka J."/>
            <person name="Salamov A."/>
            <person name="Shapiro H."/>
            <person name="Schmutz J."/>
            <person name="Grimwood J."/>
            <person name="Lindquist E."/>
            <person name="Lucas S."/>
            <person name="Grigoriev I.V."/>
            <person name="Schmitt R."/>
            <person name="Kirk D."/>
            <person name="Rokhsar D.S."/>
        </authorList>
    </citation>
    <scope>NUCLEOTIDE SEQUENCE [LARGE SCALE GENOMIC DNA]</scope>
    <source>
        <strain evidence="3">f. Nagariensis / Eve</strain>
    </source>
</reference>
<feature type="transmembrane region" description="Helical" evidence="1">
    <location>
        <begin position="65"/>
        <end position="87"/>
    </location>
</feature>
<dbReference type="EMBL" id="GL378338">
    <property type="protein sequence ID" value="EFJ48847.1"/>
    <property type="molecule type" value="Genomic_DNA"/>
</dbReference>
<dbReference type="InParanoid" id="D8TUL7"/>
<sequence length="331" mass="36133">LICEHWFILGLGFAIGFAAAVPDFGRKGGWIEAQWSIKYGAVIIIFFLSGLSLKTRALLNVMARLHVHLFIQFLCLVLTPAIGYGVARALTESSINPSLVNGLVVAMTMPTTISTNVVFTKQSGGNEAAALVNAVIGNIIGIFISPGWLYLYLGKSGQAPYADVIKQLAVTIIAPLIVGQLVQYVFPNHVKKAQEKVNFGKVGNLMIILLVWNTFCDTFHRDIHLDAKSWVPMLFIEIGLFLFFSTMCLALATFVPIKRIFNFDKSDAVAVLMCGSTKTLALGMPLITVLYGKNANVGIISLPLIIYHASQCLIGSLYIKQLKEWVKGPSP</sequence>
<feature type="transmembrane region" description="Helical" evidence="1">
    <location>
        <begin position="99"/>
        <end position="119"/>
    </location>
</feature>
<dbReference type="PANTHER" id="PTHR18640:SF5">
    <property type="entry name" value="SODIUM_BILE ACID COTRANSPORTER 7"/>
    <property type="match status" value="1"/>
</dbReference>
<feature type="transmembrane region" description="Helical" evidence="1">
    <location>
        <begin position="269"/>
        <end position="291"/>
    </location>
</feature>
<organism evidence="3">
    <name type="scientific">Volvox carteri f. nagariensis</name>
    <dbReference type="NCBI Taxonomy" id="3068"/>
    <lineage>
        <taxon>Eukaryota</taxon>
        <taxon>Viridiplantae</taxon>
        <taxon>Chlorophyta</taxon>
        <taxon>core chlorophytes</taxon>
        <taxon>Chlorophyceae</taxon>
        <taxon>CS clade</taxon>
        <taxon>Chlamydomonadales</taxon>
        <taxon>Volvocaceae</taxon>
        <taxon>Volvox</taxon>
    </lineage>
</organism>
<feature type="transmembrane region" description="Helical" evidence="1">
    <location>
        <begin position="131"/>
        <end position="153"/>
    </location>
</feature>
<dbReference type="GeneID" id="9619649"/>
<evidence type="ECO:0000256" key="1">
    <source>
        <dbReference type="SAM" id="Phobius"/>
    </source>
</evidence>
<feature type="transmembrane region" description="Helical" evidence="1">
    <location>
        <begin position="235"/>
        <end position="257"/>
    </location>
</feature>
<feature type="non-terminal residue" evidence="2">
    <location>
        <position position="1"/>
    </location>
</feature>
<dbReference type="Gene3D" id="1.20.1530.20">
    <property type="match status" value="1"/>
</dbReference>
<keyword evidence="3" id="KW-1185">Reference proteome</keyword>
<accession>D8TUL7</accession>
<name>D8TUL7_VOLCA</name>
<feature type="non-terminal residue" evidence="2">
    <location>
        <position position="331"/>
    </location>
</feature>
<protein>
    <submittedName>
        <fullName evidence="2">Uncharacterized protein</fullName>
    </submittedName>
</protein>
<dbReference type="Pfam" id="PF13593">
    <property type="entry name" value="SBF_like"/>
    <property type="match status" value="1"/>
</dbReference>
<dbReference type="Proteomes" id="UP000001058">
    <property type="component" value="Unassembled WGS sequence"/>
</dbReference>
<dbReference type="RefSeq" id="XP_002950179.1">
    <property type="nucleotide sequence ID" value="XM_002950133.1"/>
</dbReference>
<dbReference type="AlphaFoldDB" id="D8TUL7"/>
<feature type="transmembrane region" description="Helical" evidence="1">
    <location>
        <begin position="198"/>
        <end position="215"/>
    </location>
</feature>
<dbReference type="GO" id="GO:0005886">
    <property type="term" value="C:plasma membrane"/>
    <property type="evidence" value="ECO:0007669"/>
    <property type="project" value="TreeGrafter"/>
</dbReference>
<proteinExistence type="predicted"/>
<dbReference type="KEGG" id="vcn:VOLCADRAFT_43621"/>
<evidence type="ECO:0000313" key="3">
    <source>
        <dbReference type="Proteomes" id="UP000001058"/>
    </source>
</evidence>
<dbReference type="PIRSF" id="PIRSF026166">
    <property type="entry name" value="UCP026166"/>
    <property type="match status" value="1"/>
</dbReference>
<feature type="transmembrane region" description="Helical" evidence="1">
    <location>
        <begin position="36"/>
        <end position="53"/>
    </location>
</feature>
<dbReference type="InterPro" id="IPR016833">
    <property type="entry name" value="Put_Na-Bile_cotransptr"/>
</dbReference>
<keyword evidence="1" id="KW-0472">Membrane</keyword>
<dbReference type="eggNOG" id="KOG4821">
    <property type="taxonomic scope" value="Eukaryota"/>
</dbReference>